<dbReference type="Proteomes" id="UP001154282">
    <property type="component" value="Unassembled WGS sequence"/>
</dbReference>
<proteinExistence type="predicted"/>
<evidence type="ECO:0000313" key="2">
    <source>
        <dbReference type="Proteomes" id="UP001154282"/>
    </source>
</evidence>
<accession>A0AAV0QK28</accession>
<dbReference type="AlphaFoldDB" id="A0AAV0QK28"/>
<reference evidence="1" key="1">
    <citation type="submission" date="2022-08" db="EMBL/GenBank/DDBJ databases">
        <authorList>
            <person name="Gutierrez-Valencia J."/>
        </authorList>
    </citation>
    <scope>NUCLEOTIDE SEQUENCE</scope>
</reference>
<evidence type="ECO:0000313" key="1">
    <source>
        <dbReference type="EMBL" id="CAI0544704.1"/>
    </source>
</evidence>
<dbReference type="EMBL" id="CAMGYJ010000009">
    <property type="protein sequence ID" value="CAI0544704.1"/>
    <property type="molecule type" value="Genomic_DNA"/>
</dbReference>
<comment type="caution">
    <text evidence="1">The sequence shown here is derived from an EMBL/GenBank/DDBJ whole genome shotgun (WGS) entry which is preliminary data.</text>
</comment>
<gene>
    <name evidence="1" type="ORF">LITE_LOCUS43269</name>
</gene>
<name>A0AAV0QK28_9ROSI</name>
<keyword evidence="2" id="KW-1185">Reference proteome</keyword>
<organism evidence="1 2">
    <name type="scientific">Linum tenue</name>
    <dbReference type="NCBI Taxonomy" id="586396"/>
    <lineage>
        <taxon>Eukaryota</taxon>
        <taxon>Viridiplantae</taxon>
        <taxon>Streptophyta</taxon>
        <taxon>Embryophyta</taxon>
        <taxon>Tracheophyta</taxon>
        <taxon>Spermatophyta</taxon>
        <taxon>Magnoliopsida</taxon>
        <taxon>eudicotyledons</taxon>
        <taxon>Gunneridae</taxon>
        <taxon>Pentapetalae</taxon>
        <taxon>rosids</taxon>
        <taxon>fabids</taxon>
        <taxon>Malpighiales</taxon>
        <taxon>Linaceae</taxon>
        <taxon>Linum</taxon>
    </lineage>
</organism>
<protein>
    <submittedName>
        <fullName evidence="1">Uncharacterized protein</fullName>
    </submittedName>
</protein>
<sequence length="195" mass="22130">MANQIDQSNPKAEEVVVVVMMVEVVGFPVDQALDAPELLHVAGYGDRPLLVVEIELLLRRFQQPHEQWVVDVDHRDHEPLLLLPFLSDDDRHHPLLRPAAVVVEQIQVREVDVEVVVVVLPPSSTSAAAAAVVVGSCGWHRVNNSLLRRYATAPHNKQTKQKIGTGLAENGIWKRRQGIIRRRRKARDRRKRWRG</sequence>